<gene>
    <name evidence="2" type="ORF">HNP77_002357</name>
</gene>
<dbReference type="RefSeq" id="WP_184653568.1">
    <property type="nucleotide sequence ID" value="NZ_JACHFR010000004.1"/>
</dbReference>
<protein>
    <recommendedName>
        <fullName evidence="4">Lipoprotein</fullName>
    </recommendedName>
</protein>
<dbReference type="Proteomes" id="UP000578697">
    <property type="component" value="Unassembled WGS sequence"/>
</dbReference>
<feature type="chain" id="PRO_5032471934" description="Lipoprotein" evidence="1">
    <location>
        <begin position="22"/>
        <end position="315"/>
    </location>
</feature>
<evidence type="ECO:0000313" key="2">
    <source>
        <dbReference type="EMBL" id="MBB5219968.1"/>
    </source>
</evidence>
<sequence>MKTTKKVAAAILALSAALAFVACDKDDEASSTTFGGSLPASKGVNNFKGSYTSGDDKLVIEDSVIKNYDKTKSGDYELTDEYKYSFQNTGDDPKEGTVYLTVGAFYSDGVRYTTVEDLLEMMKINELGNTDDMTADEKAAAELTWSLYKEPLYNQYKAISKAVEKNTYSIAGDGVITLTPVFDKVSNLLNSEFVSTGHDYTLDAGGIESIILNSDDGKNLRFTAYVFVTKTPADSSTPEQSVEKATLTATYVYNENTEELVLTFGDEFDTLKEKYSTTADGVSYNTILPYLTKTITFTRDFNVMTLTPITEVVGD</sequence>
<proteinExistence type="predicted"/>
<dbReference type="PROSITE" id="PS51257">
    <property type="entry name" value="PROKAR_LIPOPROTEIN"/>
    <property type="match status" value="1"/>
</dbReference>
<keyword evidence="1" id="KW-0732">Signal</keyword>
<keyword evidence="3" id="KW-1185">Reference proteome</keyword>
<evidence type="ECO:0000313" key="3">
    <source>
        <dbReference type="Proteomes" id="UP000578697"/>
    </source>
</evidence>
<organism evidence="2 3">
    <name type="scientific">Treponema rectale</name>
    <dbReference type="NCBI Taxonomy" id="744512"/>
    <lineage>
        <taxon>Bacteria</taxon>
        <taxon>Pseudomonadati</taxon>
        <taxon>Spirochaetota</taxon>
        <taxon>Spirochaetia</taxon>
        <taxon>Spirochaetales</taxon>
        <taxon>Treponemataceae</taxon>
        <taxon>Treponema</taxon>
    </lineage>
</organism>
<dbReference type="EMBL" id="JACHFR010000004">
    <property type="protein sequence ID" value="MBB5219968.1"/>
    <property type="molecule type" value="Genomic_DNA"/>
</dbReference>
<evidence type="ECO:0008006" key="4">
    <source>
        <dbReference type="Google" id="ProtNLM"/>
    </source>
</evidence>
<evidence type="ECO:0000256" key="1">
    <source>
        <dbReference type="SAM" id="SignalP"/>
    </source>
</evidence>
<name>A0A840SII3_9SPIR</name>
<dbReference type="AlphaFoldDB" id="A0A840SII3"/>
<feature type="signal peptide" evidence="1">
    <location>
        <begin position="1"/>
        <end position="21"/>
    </location>
</feature>
<reference evidence="2 3" key="1">
    <citation type="submission" date="2020-08" db="EMBL/GenBank/DDBJ databases">
        <title>Genomic Encyclopedia of Type Strains, Phase IV (KMG-IV): sequencing the most valuable type-strain genomes for metagenomic binning, comparative biology and taxonomic classification.</title>
        <authorList>
            <person name="Goeker M."/>
        </authorList>
    </citation>
    <scope>NUCLEOTIDE SEQUENCE [LARGE SCALE GENOMIC DNA]</scope>
    <source>
        <strain evidence="2 3">DSM 103679</strain>
    </source>
</reference>
<accession>A0A840SII3</accession>
<comment type="caution">
    <text evidence="2">The sequence shown here is derived from an EMBL/GenBank/DDBJ whole genome shotgun (WGS) entry which is preliminary data.</text>
</comment>